<evidence type="ECO:0000313" key="9">
    <source>
        <dbReference type="Proteomes" id="UP000656274"/>
    </source>
</evidence>
<dbReference type="PANTHER" id="PTHR30329:SF21">
    <property type="entry name" value="LIPOPROTEIN YIAD-RELATED"/>
    <property type="match status" value="1"/>
</dbReference>
<evidence type="ECO:0000256" key="3">
    <source>
        <dbReference type="ARBA" id="ARBA00023237"/>
    </source>
</evidence>
<dbReference type="InterPro" id="IPR011042">
    <property type="entry name" value="6-blade_b-propeller_TolB-like"/>
</dbReference>
<name>A0ABR9WT84_9FLAO</name>
<evidence type="ECO:0000256" key="2">
    <source>
        <dbReference type="ARBA" id="ARBA00023136"/>
    </source>
</evidence>
<dbReference type="RefSeq" id="WP_194094530.1">
    <property type="nucleotide sequence ID" value="NZ_JADFTZ010000002.1"/>
</dbReference>
<reference evidence="8 9" key="1">
    <citation type="submission" date="2020-10" db="EMBL/GenBank/DDBJ databases">
        <title>The genome sequence of Flavobacterium aquaticum 1Y8A.</title>
        <authorList>
            <person name="Liu Y."/>
        </authorList>
    </citation>
    <scope>NUCLEOTIDE SEQUENCE [LARGE SCALE GENOMIC DNA]</scope>
    <source>
        <strain evidence="8 9">1Y8A</strain>
    </source>
</reference>
<feature type="domain" description="OmpA-like" evidence="7">
    <location>
        <begin position="503"/>
        <end position="621"/>
    </location>
</feature>
<dbReference type="EMBL" id="JADFTZ010000002">
    <property type="protein sequence ID" value="MBE9576159.1"/>
    <property type="molecule type" value="Genomic_DNA"/>
</dbReference>
<dbReference type="Gene3D" id="2.120.10.30">
    <property type="entry name" value="TolB, C-terminal domain"/>
    <property type="match status" value="1"/>
</dbReference>
<evidence type="ECO:0000256" key="4">
    <source>
        <dbReference type="PROSITE-ProRule" id="PRU00339"/>
    </source>
</evidence>
<keyword evidence="6" id="KW-0732">Signal</keyword>
<dbReference type="InterPro" id="IPR011659">
    <property type="entry name" value="WD40"/>
</dbReference>
<evidence type="ECO:0000256" key="5">
    <source>
        <dbReference type="PROSITE-ProRule" id="PRU00473"/>
    </source>
</evidence>
<evidence type="ECO:0000313" key="8">
    <source>
        <dbReference type="EMBL" id="MBE9576159.1"/>
    </source>
</evidence>
<dbReference type="SUPFAM" id="SSF48452">
    <property type="entry name" value="TPR-like"/>
    <property type="match status" value="1"/>
</dbReference>
<feature type="repeat" description="TPR" evidence="4">
    <location>
        <begin position="87"/>
        <end position="120"/>
    </location>
</feature>
<protein>
    <submittedName>
        <fullName evidence="8">OmpA family protein</fullName>
    </submittedName>
</protein>
<feature type="signal peptide" evidence="6">
    <location>
        <begin position="1"/>
        <end position="19"/>
    </location>
</feature>
<evidence type="ECO:0000256" key="1">
    <source>
        <dbReference type="ARBA" id="ARBA00004442"/>
    </source>
</evidence>
<dbReference type="Proteomes" id="UP000656274">
    <property type="component" value="Unassembled WGS sequence"/>
</dbReference>
<feature type="chain" id="PRO_5046737041" evidence="6">
    <location>
        <begin position="20"/>
        <end position="621"/>
    </location>
</feature>
<dbReference type="Gene3D" id="3.30.1330.60">
    <property type="entry name" value="OmpA-like domain"/>
    <property type="match status" value="1"/>
</dbReference>
<dbReference type="PROSITE" id="PS51123">
    <property type="entry name" value="OMPA_2"/>
    <property type="match status" value="1"/>
</dbReference>
<dbReference type="InterPro" id="IPR019734">
    <property type="entry name" value="TPR_rpt"/>
</dbReference>
<evidence type="ECO:0000256" key="6">
    <source>
        <dbReference type="SAM" id="SignalP"/>
    </source>
</evidence>
<dbReference type="Pfam" id="PF07676">
    <property type="entry name" value="PD40"/>
    <property type="match status" value="2"/>
</dbReference>
<dbReference type="InterPro" id="IPR006664">
    <property type="entry name" value="OMP_bac"/>
</dbReference>
<keyword evidence="4" id="KW-0802">TPR repeat</keyword>
<dbReference type="InterPro" id="IPR006665">
    <property type="entry name" value="OmpA-like"/>
</dbReference>
<keyword evidence="2 5" id="KW-0472">Membrane</keyword>
<dbReference type="PRINTS" id="PR01021">
    <property type="entry name" value="OMPADOMAIN"/>
</dbReference>
<organism evidence="8 9">
    <name type="scientific">Flavobacterium proteolyticum</name>
    <dbReference type="NCBI Taxonomy" id="2911683"/>
    <lineage>
        <taxon>Bacteria</taxon>
        <taxon>Pseudomonadati</taxon>
        <taxon>Bacteroidota</taxon>
        <taxon>Flavobacteriia</taxon>
        <taxon>Flavobacteriales</taxon>
        <taxon>Flavobacteriaceae</taxon>
        <taxon>Flavobacterium</taxon>
    </lineage>
</organism>
<dbReference type="InterPro" id="IPR011990">
    <property type="entry name" value="TPR-like_helical_dom_sf"/>
</dbReference>
<gene>
    <name evidence="8" type="ORF">IM755_05495</name>
</gene>
<proteinExistence type="predicted"/>
<dbReference type="CDD" id="cd07185">
    <property type="entry name" value="OmpA_C-like"/>
    <property type="match status" value="1"/>
</dbReference>
<dbReference type="InterPro" id="IPR008969">
    <property type="entry name" value="CarboxyPept-like_regulatory"/>
</dbReference>
<keyword evidence="3" id="KW-0998">Cell outer membrane</keyword>
<dbReference type="Gene3D" id="1.25.40.10">
    <property type="entry name" value="Tetratricopeptide repeat domain"/>
    <property type="match status" value="1"/>
</dbReference>
<evidence type="ECO:0000259" key="7">
    <source>
        <dbReference type="PROSITE" id="PS51123"/>
    </source>
</evidence>
<accession>A0ABR9WT84</accession>
<dbReference type="SUPFAM" id="SSF82171">
    <property type="entry name" value="DPP6 N-terminal domain-like"/>
    <property type="match status" value="1"/>
</dbReference>
<comment type="caution">
    <text evidence="8">The sequence shown here is derived from an EMBL/GenBank/DDBJ whole genome shotgun (WGS) entry which is preliminary data.</text>
</comment>
<dbReference type="PROSITE" id="PS50005">
    <property type="entry name" value="TPR"/>
    <property type="match status" value="1"/>
</dbReference>
<keyword evidence="9" id="KW-1185">Reference proteome</keyword>
<sequence length="621" mass="69420">MRNLYVTLSFVMVSGILSAQNQNTKTADKLFDRYEYVDAAKEYLKLAEGSKADNYVYKQLAESYYNVFNTKEAVKWYAKVVEQKQDAETYYKYAQMLKAEGNFKEADKQMQQFAQLAPNDQRAKTFVSNPNYLPELKGQTKLYDIAKSDVSSDKTDFGAVLTNDNNVYFASARNTSKRNSNFNDEPYLDIYKATYNANGTISEAVAVDNLNTKWHDGPVSITNDGNTMYYGSESFNEKEYVKDKAKKAKFGKIYLYKATKQGDTWSNSKPLPFNNKEYDVRNPSISKDGKTLYFSSNMPGGFGGEDIWKVAVNGDEYGTPENLGAKVNTEANESFPFITDDNVLFFSSNGKTGFGGLDVFKMDLNKGSEAMNVGEPVNTSKDDFAFTYNATKKVGFFSSNRDGVDNIYKADPVCNVQALVRVKDAKTGKVIEGATVLLVDEKQKTVSNQVTALNGETLTGVLCNTAYSAQVSKQGYESGVFEVAKAENEQVVVEALLTPIMPIITEREVILQPIYFEFNKSNITAEGAAELDKLVMVMNEYPNMVIFAKSHTDSRGSDKYNMILSERRAKSTVQYLISKGIAKDRISGQGFGESEPKVACKPCTEEQYAQNRRSEFLIVKK</sequence>
<dbReference type="Gene3D" id="2.60.40.1120">
    <property type="entry name" value="Carboxypeptidase-like, regulatory domain"/>
    <property type="match status" value="1"/>
</dbReference>
<dbReference type="PANTHER" id="PTHR30329">
    <property type="entry name" value="STATOR ELEMENT OF FLAGELLAR MOTOR COMPLEX"/>
    <property type="match status" value="1"/>
</dbReference>
<dbReference type="SUPFAM" id="SSF103088">
    <property type="entry name" value="OmpA-like"/>
    <property type="match status" value="1"/>
</dbReference>
<dbReference type="InterPro" id="IPR036737">
    <property type="entry name" value="OmpA-like_sf"/>
</dbReference>
<dbReference type="InterPro" id="IPR050330">
    <property type="entry name" value="Bact_OuterMem_StrucFunc"/>
</dbReference>
<dbReference type="SUPFAM" id="SSF49464">
    <property type="entry name" value="Carboxypeptidase regulatory domain-like"/>
    <property type="match status" value="1"/>
</dbReference>
<dbReference type="Pfam" id="PF00691">
    <property type="entry name" value="OmpA"/>
    <property type="match status" value="1"/>
</dbReference>
<comment type="subcellular location">
    <subcellularLocation>
        <location evidence="1">Cell outer membrane</location>
    </subcellularLocation>
</comment>